<keyword evidence="1" id="KW-0472">Membrane</keyword>
<name>A0AAP0PU85_9MAGN</name>
<keyword evidence="3" id="KW-1185">Reference proteome</keyword>
<feature type="transmembrane region" description="Helical" evidence="1">
    <location>
        <begin position="53"/>
        <end position="72"/>
    </location>
</feature>
<proteinExistence type="predicted"/>
<accession>A0AAP0PU85</accession>
<sequence length="88" mass="9430">MARTMTKLSRVVVKDDLLVVQDNGALTVGLLAGVNDSVAQKLTGIQKLQLKRFLLKVVFAFFLFISLFHHVGSLLKIANAGLGPLGGP</sequence>
<comment type="caution">
    <text evidence="2">The sequence shown here is derived from an EMBL/GenBank/DDBJ whole genome shotgun (WGS) entry which is preliminary data.</text>
</comment>
<reference evidence="2 3" key="1">
    <citation type="submission" date="2024-01" db="EMBL/GenBank/DDBJ databases">
        <title>Genome assemblies of Stephania.</title>
        <authorList>
            <person name="Yang L."/>
        </authorList>
    </citation>
    <scope>NUCLEOTIDE SEQUENCE [LARGE SCALE GENOMIC DNA]</scope>
    <source>
        <strain evidence="2">QJT</strain>
        <tissue evidence="2">Leaf</tissue>
    </source>
</reference>
<protein>
    <submittedName>
        <fullName evidence="2">Uncharacterized protein</fullName>
    </submittedName>
</protein>
<evidence type="ECO:0000313" key="2">
    <source>
        <dbReference type="EMBL" id="KAK9155035.1"/>
    </source>
</evidence>
<keyword evidence="1" id="KW-1133">Transmembrane helix</keyword>
<dbReference type="Proteomes" id="UP001417504">
    <property type="component" value="Unassembled WGS sequence"/>
</dbReference>
<dbReference type="EMBL" id="JBBNAE010000001">
    <property type="protein sequence ID" value="KAK9155035.1"/>
    <property type="molecule type" value="Genomic_DNA"/>
</dbReference>
<organism evidence="2 3">
    <name type="scientific">Stephania japonica</name>
    <dbReference type="NCBI Taxonomy" id="461633"/>
    <lineage>
        <taxon>Eukaryota</taxon>
        <taxon>Viridiplantae</taxon>
        <taxon>Streptophyta</taxon>
        <taxon>Embryophyta</taxon>
        <taxon>Tracheophyta</taxon>
        <taxon>Spermatophyta</taxon>
        <taxon>Magnoliopsida</taxon>
        <taxon>Ranunculales</taxon>
        <taxon>Menispermaceae</taxon>
        <taxon>Menispermoideae</taxon>
        <taxon>Cissampelideae</taxon>
        <taxon>Stephania</taxon>
    </lineage>
</organism>
<keyword evidence="1" id="KW-0812">Transmembrane</keyword>
<evidence type="ECO:0000313" key="3">
    <source>
        <dbReference type="Proteomes" id="UP001417504"/>
    </source>
</evidence>
<gene>
    <name evidence="2" type="ORF">Sjap_002515</name>
</gene>
<evidence type="ECO:0000256" key="1">
    <source>
        <dbReference type="SAM" id="Phobius"/>
    </source>
</evidence>
<dbReference type="AlphaFoldDB" id="A0AAP0PU85"/>